<dbReference type="AlphaFoldDB" id="A0A1F2UH90"/>
<evidence type="ECO:0000256" key="4">
    <source>
        <dbReference type="ARBA" id="ARBA00023014"/>
    </source>
</evidence>
<evidence type="ECO:0000313" key="7">
    <source>
        <dbReference type="Proteomes" id="UP000178086"/>
    </source>
</evidence>
<reference evidence="6 7" key="1">
    <citation type="journal article" date="2016" name="Nat. Commun.">
        <title>Thousands of microbial genomes shed light on interconnected biogeochemical processes in an aquifer system.</title>
        <authorList>
            <person name="Anantharaman K."/>
            <person name="Brown C.T."/>
            <person name="Hug L.A."/>
            <person name="Sharon I."/>
            <person name="Castelle C.J."/>
            <person name="Probst A.J."/>
            <person name="Thomas B.C."/>
            <person name="Singh A."/>
            <person name="Wilkins M.J."/>
            <person name="Karaoz U."/>
            <person name="Brodie E.L."/>
            <person name="Williams K.H."/>
            <person name="Hubbard S.S."/>
            <person name="Banfield J.F."/>
        </authorList>
    </citation>
    <scope>NUCLEOTIDE SEQUENCE [LARGE SCALE GENOMIC DNA]</scope>
</reference>
<dbReference type="GO" id="GO:0046872">
    <property type="term" value="F:metal ion binding"/>
    <property type="evidence" value="ECO:0007669"/>
    <property type="project" value="UniProtKB-KW"/>
</dbReference>
<evidence type="ECO:0000256" key="3">
    <source>
        <dbReference type="ARBA" id="ARBA00023004"/>
    </source>
</evidence>
<name>A0A1F2UH90_9ACTN</name>
<dbReference type="Proteomes" id="UP000178086">
    <property type="component" value="Unassembled WGS sequence"/>
</dbReference>
<protein>
    <submittedName>
        <fullName evidence="6">4Fe-4S ferredoxin</fullName>
    </submittedName>
</protein>
<dbReference type="EMBL" id="MELI01000096">
    <property type="protein sequence ID" value="OFW32397.1"/>
    <property type="molecule type" value="Genomic_DNA"/>
</dbReference>
<evidence type="ECO:0000256" key="1">
    <source>
        <dbReference type="ARBA" id="ARBA00022485"/>
    </source>
</evidence>
<comment type="caution">
    <text evidence="6">The sequence shown here is derived from an EMBL/GenBank/DDBJ whole genome shotgun (WGS) entry which is preliminary data.</text>
</comment>
<dbReference type="PANTHER" id="PTHR24960:SF83">
    <property type="entry name" value="4FE-4S FERREDOXIN-TYPE DOMAIN-CONTAINING PROTEIN"/>
    <property type="match status" value="1"/>
</dbReference>
<evidence type="ECO:0000313" key="6">
    <source>
        <dbReference type="EMBL" id="OFW32397.1"/>
    </source>
</evidence>
<dbReference type="PROSITE" id="PS00198">
    <property type="entry name" value="4FE4S_FER_1"/>
    <property type="match status" value="1"/>
</dbReference>
<evidence type="ECO:0000256" key="2">
    <source>
        <dbReference type="ARBA" id="ARBA00022723"/>
    </source>
</evidence>
<dbReference type="GO" id="GO:0051539">
    <property type="term" value="F:4 iron, 4 sulfur cluster binding"/>
    <property type="evidence" value="ECO:0007669"/>
    <property type="project" value="UniProtKB-KW"/>
</dbReference>
<proteinExistence type="predicted"/>
<feature type="domain" description="4Fe-4S ferredoxin-type" evidence="5">
    <location>
        <begin position="214"/>
        <end position="241"/>
    </location>
</feature>
<dbReference type="Pfam" id="PF04015">
    <property type="entry name" value="DUF362"/>
    <property type="match status" value="1"/>
</dbReference>
<accession>A0A1F2UH90</accession>
<dbReference type="InterPro" id="IPR050157">
    <property type="entry name" value="PSI_iron-sulfur_center"/>
</dbReference>
<sequence length="362" mass="38881">MSNVYLSRFSGKHKSWLTKTEELFERAGFASLISPGDIVAIKVHFGERGNTAFLSPLYVRRVVEKVKAAGGKPFITDANTLYVGARSNAVDHLTTALENGFSYTTVGAPLVIADGLNGKDYVAVGIEGKHFKEAKLGSAVVHANAMIVLTHFKGHELTGFGGALKNVGMGLGCRSAKQMMHSDVLPEVVEDTCTACGDCVEWCPTGAIAVTETAKIDSAKCIGCGECTVTCSFGAIMVNWKTEPRTIQEKIVEYAWAAVKEKPGKVGYVNFVMDVSPDCDCWGWNDTPIVPDIGIAASLDPIAIDQACADLVNDTLGIVGRLERVDDPDKFGHISGIDWRPQLAYGEEIGLGTRAYKLVTIE</sequence>
<keyword evidence="3" id="KW-0408">Iron</keyword>
<dbReference type="PROSITE" id="PS51379">
    <property type="entry name" value="4FE4S_FER_2"/>
    <property type="match status" value="2"/>
</dbReference>
<keyword evidence="1" id="KW-0004">4Fe-4S</keyword>
<dbReference type="InterPro" id="IPR007160">
    <property type="entry name" value="DUF362"/>
</dbReference>
<keyword evidence="4" id="KW-0411">Iron-sulfur</keyword>
<organism evidence="6 7">
    <name type="scientific">Candidatus Aquicultor primus</name>
    <dbReference type="NCBI Taxonomy" id="1797195"/>
    <lineage>
        <taxon>Bacteria</taxon>
        <taxon>Bacillati</taxon>
        <taxon>Actinomycetota</taxon>
        <taxon>Candidatus Aquicultoria</taxon>
        <taxon>Candidatus Aquicultorales</taxon>
        <taxon>Candidatus Aquicultoraceae</taxon>
        <taxon>Candidatus Aquicultor</taxon>
    </lineage>
</organism>
<dbReference type="InterPro" id="IPR017896">
    <property type="entry name" value="4Fe4S_Fe-S-bd"/>
</dbReference>
<dbReference type="SUPFAM" id="SSF54862">
    <property type="entry name" value="4Fe-4S ferredoxins"/>
    <property type="match status" value="1"/>
</dbReference>
<dbReference type="PANTHER" id="PTHR24960">
    <property type="entry name" value="PHOTOSYSTEM I IRON-SULFUR CENTER-RELATED"/>
    <property type="match status" value="1"/>
</dbReference>
<keyword evidence="2" id="KW-0479">Metal-binding</keyword>
<dbReference type="Gene3D" id="3.30.70.20">
    <property type="match status" value="2"/>
</dbReference>
<evidence type="ECO:0000259" key="5">
    <source>
        <dbReference type="PROSITE" id="PS51379"/>
    </source>
</evidence>
<gene>
    <name evidence="6" type="ORF">A2074_03480</name>
</gene>
<dbReference type="InterPro" id="IPR017900">
    <property type="entry name" value="4Fe4S_Fe_S_CS"/>
</dbReference>
<feature type="domain" description="4Fe-4S ferredoxin-type" evidence="5">
    <location>
        <begin position="184"/>
        <end position="213"/>
    </location>
</feature>